<protein>
    <submittedName>
        <fullName evidence="1">Uncharacterized protein</fullName>
    </submittedName>
</protein>
<dbReference type="Proteomes" id="UP000197097">
    <property type="component" value="Unassembled WGS sequence"/>
</dbReference>
<evidence type="ECO:0000313" key="2">
    <source>
        <dbReference type="Proteomes" id="UP000197097"/>
    </source>
</evidence>
<dbReference type="RefSeq" id="WP_088472909.1">
    <property type="nucleotide sequence ID" value="NZ_NISJ01000005.1"/>
</dbReference>
<organism evidence="1 2">
    <name type="scientific">Sphingopyxis witflariensis</name>
    <dbReference type="NCBI Taxonomy" id="173675"/>
    <lineage>
        <taxon>Bacteria</taxon>
        <taxon>Pseudomonadati</taxon>
        <taxon>Pseudomonadota</taxon>
        <taxon>Alphaproteobacteria</taxon>
        <taxon>Sphingomonadales</taxon>
        <taxon>Sphingomonadaceae</taxon>
        <taxon>Sphingopyxis</taxon>
    </lineage>
</organism>
<keyword evidence="2" id="KW-1185">Reference proteome</keyword>
<evidence type="ECO:0000313" key="1">
    <source>
        <dbReference type="EMBL" id="OWQ96708.1"/>
    </source>
</evidence>
<dbReference type="AlphaFoldDB" id="A0A246JUK4"/>
<gene>
    <name evidence="1" type="ORF">CDQ91_11690</name>
</gene>
<reference evidence="1 2" key="1">
    <citation type="journal article" date="2002" name="Int. J. Syst. Evol. Microbiol.">
        <title>Sphingopyxis witflariensis sp. nov., isolated from activated sludge.</title>
        <authorList>
            <person name="Kampfer P."/>
            <person name="Witzenberger R."/>
            <person name="Denner E.B."/>
            <person name="Busse H.J."/>
            <person name="Neef A."/>
        </authorList>
    </citation>
    <scope>NUCLEOTIDE SEQUENCE [LARGE SCALE GENOMIC DNA]</scope>
    <source>
        <strain evidence="1 2">DSM 14551</strain>
    </source>
</reference>
<dbReference type="OrthoDB" id="7507045at2"/>
<dbReference type="EMBL" id="NISJ01000005">
    <property type="protein sequence ID" value="OWQ96708.1"/>
    <property type="molecule type" value="Genomic_DNA"/>
</dbReference>
<proteinExistence type="predicted"/>
<accession>A0A246JUK4</accession>
<name>A0A246JUK4_9SPHN</name>
<sequence>MHAAEQTEARELHRTLDFIGLRAHAATVGLIQLCEELMAAGIIDGAAIQRIKDAIHMEISVTRSRMSGHDSFDDTLRTRLDAIFPQVAKSESKTKVGSLDDLAQALEGGAGI</sequence>
<comment type="caution">
    <text evidence="1">The sequence shown here is derived from an EMBL/GenBank/DDBJ whole genome shotgun (WGS) entry which is preliminary data.</text>
</comment>